<feature type="chain" id="PRO_5010205066" description="Peptidoglycan-associated protein" evidence="9">
    <location>
        <begin position="32"/>
        <end position="186"/>
    </location>
</feature>
<keyword evidence="2 9" id="KW-0732">Signal</keyword>
<dbReference type="InterPro" id="IPR036737">
    <property type="entry name" value="OmpA-like_sf"/>
</dbReference>
<accession>A0A1G7NMQ4</accession>
<evidence type="ECO:0000256" key="3">
    <source>
        <dbReference type="ARBA" id="ARBA00023136"/>
    </source>
</evidence>
<comment type="subunit">
    <text evidence="7">The Tol-Pal system is composed of five core proteins: the inner membrane proteins TolA, TolQ and TolR, the periplasmic protein TolB and the outer membrane protein Pal. They form a network linking the inner and outer membranes and the peptidoglycan layer.</text>
</comment>
<dbReference type="GO" id="GO:0009279">
    <property type="term" value="C:cell outer membrane"/>
    <property type="evidence" value="ECO:0007669"/>
    <property type="project" value="UniProtKB-SubCell"/>
</dbReference>
<dbReference type="InterPro" id="IPR006664">
    <property type="entry name" value="OMP_bac"/>
</dbReference>
<dbReference type="PANTHER" id="PTHR30329">
    <property type="entry name" value="STATOR ELEMENT OF FLAGELLAR MOTOR COMPLEX"/>
    <property type="match status" value="1"/>
</dbReference>
<keyword evidence="7" id="KW-0131">Cell cycle</keyword>
<keyword evidence="5" id="KW-0998">Cell outer membrane</keyword>
<dbReference type="Gene3D" id="3.30.1330.60">
    <property type="entry name" value="OmpA-like domain"/>
    <property type="match status" value="1"/>
</dbReference>
<evidence type="ECO:0000313" key="11">
    <source>
        <dbReference type="EMBL" id="SDF75262.1"/>
    </source>
</evidence>
<name>A0A1G7NMQ4_9RHOB</name>
<protein>
    <recommendedName>
        <fullName evidence="7">Peptidoglycan-associated protein</fullName>
    </recommendedName>
</protein>
<evidence type="ECO:0000256" key="2">
    <source>
        <dbReference type="ARBA" id="ARBA00022729"/>
    </source>
</evidence>
<evidence type="ECO:0000313" key="12">
    <source>
        <dbReference type="Proteomes" id="UP000182284"/>
    </source>
</evidence>
<dbReference type="Proteomes" id="UP000182284">
    <property type="component" value="Unassembled WGS sequence"/>
</dbReference>
<evidence type="ECO:0000256" key="6">
    <source>
        <dbReference type="ARBA" id="ARBA00023288"/>
    </source>
</evidence>
<dbReference type="PRINTS" id="PR01021">
    <property type="entry name" value="OMPADOMAIN"/>
</dbReference>
<evidence type="ECO:0000256" key="8">
    <source>
        <dbReference type="PROSITE-ProRule" id="PRU00473"/>
    </source>
</evidence>
<keyword evidence="6 11" id="KW-0449">Lipoprotein</keyword>
<dbReference type="Pfam" id="PF00691">
    <property type="entry name" value="OmpA"/>
    <property type="match status" value="1"/>
</dbReference>
<gene>
    <name evidence="7" type="primary">pal</name>
    <name evidence="11" type="ORF">SAMN04488117_10719</name>
</gene>
<dbReference type="InterPro" id="IPR039001">
    <property type="entry name" value="Pal"/>
</dbReference>
<comment type="subcellular location">
    <subcellularLocation>
        <location evidence="1">Cell outer membrane</location>
    </subcellularLocation>
</comment>
<proteinExistence type="inferred from homology"/>
<comment type="similarity">
    <text evidence="7">Belongs to the Pal lipoprotein family.</text>
</comment>
<keyword evidence="7" id="KW-0132">Cell division</keyword>
<evidence type="ECO:0000256" key="4">
    <source>
        <dbReference type="ARBA" id="ARBA00023139"/>
    </source>
</evidence>
<dbReference type="CDD" id="cd07185">
    <property type="entry name" value="OmpA_C-like"/>
    <property type="match status" value="1"/>
</dbReference>
<keyword evidence="3 8" id="KW-0472">Membrane</keyword>
<comment type="function">
    <text evidence="7">Part of the Tol-Pal system, which plays a role in outer membrane invagination during cell division and is important for maintaining outer membrane integrity.</text>
</comment>
<evidence type="ECO:0000256" key="5">
    <source>
        <dbReference type="ARBA" id="ARBA00023237"/>
    </source>
</evidence>
<evidence type="ECO:0000259" key="10">
    <source>
        <dbReference type="PROSITE" id="PS51123"/>
    </source>
</evidence>
<dbReference type="SUPFAM" id="SSF103088">
    <property type="entry name" value="OmpA-like"/>
    <property type="match status" value="1"/>
</dbReference>
<dbReference type="EMBL" id="FNBL01000007">
    <property type="protein sequence ID" value="SDF75262.1"/>
    <property type="molecule type" value="Genomic_DNA"/>
</dbReference>
<dbReference type="PROSITE" id="PS51123">
    <property type="entry name" value="OMPA_2"/>
    <property type="match status" value="1"/>
</dbReference>
<feature type="domain" description="OmpA-like" evidence="10">
    <location>
        <begin position="66"/>
        <end position="183"/>
    </location>
</feature>
<reference evidence="11 12" key="1">
    <citation type="submission" date="2016-10" db="EMBL/GenBank/DDBJ databases">
        <authorList>
            <person name="de Groot N.N."/>
        </authorList>
    </citation>
    <scope>NUCLEOTIDE SEQUENCE [LARGE SCALE GENOMIC DNA]</scope>
    <source>
        <strain evidence="11 12">DSM 27375</strain>
    </source>
</reference>
<dbReference type="HAMAP" id="MF_02204">
    <property type="entry name" value="Pal"/>
    <property type="match status" value="1"/>
</dbReference>
<dbReference type="GO" id="GO:0051301">
    <property type="term" value="P:cell division"/>
    <property type="evidence" value="ECO:0007669"/>
    <property type="project" value="UniProtKB-UniRule"/>
</dbReference>
<dbReference type="InterPro" id="IPR006665">
    <property type="entry name" value="OmpA-like"/>
</dbReference>
<dbReference type="InterPro" id="IPR050330">
    <property type="entry name" value="Bact_OuterMem_StrucFunc"/>
</dbReference>
<evidence type="ECO:0000256" key="1">
    <source>
        <dbReference type="ARBA" id="ARBA00004442"/>
    </source>
</evidence>
<organism evidence="11 12">
    <name type="scientific">Celeribacter baekdonensis</name>
    <dbReference type="NCBI Taxonomy" id="875171"/>
    <lineage>
        <taxon>Bacteria</taxon>
        <taxon>Pseudomonadati</taxon>
        <taxon>Pseudomonadota</taxon>
        <taxon>Alphaproteobacteria</taxon>
        <taxon>Rhodobacterales</taxon>
        <taxon>Roseobacteraceae</taxon>
        <taxon>Celeribacter</taxon>
    </lineage>
</organism>
<dbReference type="AlphaFoldDB" id="A0A1G7NMQ4"/>
<feature type="signal peptide" evidence="9">
    <location>
        <begin position="1"/>
        <end position="31"/>
    </location>
</feature>
<dbReference type="PANTHER" id="PTHR30329:SF21">
    <property type="entry name" value="LIPOPROTEIN YIAD-RELATED"/>
    <property type="match status" value="1"/>
</dbReference>
<evidence type="ECO:0000256" key="9">
    <source>
        <dbReference type="SAM" id="SignalP"/>
    </source>
</evidence>
<sequence length="186" mass="19439">MSTMSTTQTSKFMTRSVPRALFLVAALGLTACTNPGRFGDGGAGAGANGYGADGAMAGSASDPKSVAYFNQTVGDRVLFAIDQSTLSPEARTILAGQATWLLDNQAYSAIIEGHADEQGTRDYNFALSARRAASVQEFLISQGINPSRLKTIPYGKERPLAVCSDESCYSQNRRAVTVLAAGAGVS</sequence>
<keyword evidence="4" id="KW-0564">Palmitate</keyword>
<evidence type="ECO:0000256" key="7">
    <source>
        <dbReference type="HAMAP-Rule" id="MF_02204"/>
    </source>
</evidence>